<comment type="caution">
    <text evidence="8">The sequence shown here is derived from an EMBL/GenBank/DDBJ whole genome shotgun (WGS) entry which is preliminary data.</text>
</comment>
<feature type="domain" description="Flagellar basal body rod protein N-terminal" evidence="5">
    <location>
        <begin position="8"/>
        <end position="38"/>
    </location>
</feature>
<keyword evidence="9" id="KW-1185">Reference proteome</keyword>
<keyword evidence="8" id="KW-0969">Cilium</keyword>
<dbReference type="InterPro" id="IPR010930">
    <property type="entry name" value="Flg_bb/hook_C_dom"/>
</dbReference>
<protein>
    <submittedName>
        <fullName evidence="8">Flagellar biosynthesis protein FlgF</fullName>
    </submittedName>
</protein>
<keyword evidence="8" id="KW-0966">Cell projection</keyword>
<gene>
    <name evidence="8" type="ORF">BLW93_06905</name>
</gene>
<feature type="domain" description="Flagellar basal-body/hook protein C-terminal" evidence="6">
    <location>
        <begin position="191"/>
        <end position="222"/>
    </location>
</feature>
<comment type="similarity">
    <text evidence="2 4">Belongs to the flagella basal body rod proteins family.</text>
</comment>
<evidence type="ECO:0000256" key="2">
    <source>
        <dbReference type="ARBA" id="ARBA00009677"/>
    </source>
</evidence>
<dbReference type="NCBIfam" id="TIGR03506">
    <property type="entry name" value="FlgEFG_subfam"/>
    <property type="match status" value="1"/>
</dbReference>
<dbReference type="Pfam" id="PF06429">
    <property type="entry name" value="Flg_bbr_C"/>
    <property type="match status" value="1"/>
</dbReference>
<name>A0A1R1MJZ9_9BACT</name>
<dbReference type="Pfam" id="PF22692">
    <property type="entry name" value="LlgE_F_G_D1"/>
    <property type="match status" value="1"/>
</dbReference>
<evidence type="ECO:0000256" key="3">
    <source>
        <dbReference type="ARBA" id="ARBA00023143"/>
    </source>
</evidence>
<dbReference type="RefSeq" id="WP_076713366.1">
    <property type="nucleotide sequence ID" value="NZ_MOEN01000027.1"/>
</dbReference>
<dbReference type="GO" id="GO:0009425">
    <property type="term" value="C:bacterial-type flagellum basal body"/>
    <property type="evidence" value="ECO:0007669"/>
    <property type="project" value="UniProtKB-SubCell"/>
</dbReference>
<proteinExistence type="inferred from homology"/>
<dbReference type="Proteomes" id="UP000187408">
    <property type="component" value="Unassembled WGS sequence"/>
</dbReference>
<dbReference type="AlphaFoldDB" id="A0A1R1MJZ9"/>
<dbReference type="PANTHER" id="PTHR30435:SF19">
    <property type="entry name" value="FLAGELLAR BASAL-BODY ROD PROTEIN FLGG"/>
    <property type="match status" value="1"/>
</dbReference>
<evidence type="ECO:0000313" key="8">
    <source>
        <dbReference type="EMBL" id="OMH40131.1"/>
    </source>
</evidence>
<dbReference type="InterPro" id="IPR019776">
    <property type="entry name" value="Flagellar_basal_body_rod_CS"/>
</dbReference>
<dbReference type="InterPro" id="IPR001444">
    <property type="entry name" value="Flag_bb_rod_N"/>
</dbReference>
<dbReference type="STRING" id="1914305.BLW93_06905"/>
<accession>A0A1R1MJZ9</accession>
<dbReference type="InterPro" id="IPR037925">
    <property type="entry name" value="FlgE/F/G-like"/>
</dbReference>
<dbReference type="InterPro" id="IPR053967">
    <property type="entry name" value="LlgE_F_G-like_D1"/>
</dbReference>
<evidence type="ECO:0000256" key="4">
    <source>
        <dbReference type="RuleBase" id="RU362116"/>
    </source>
</evidence>
<evidence type="ECO:0000259" key="6">
    <source>
        <dbReference type="Pfam" id="PF06429"/>
    </source>
</evidence>
<evidence type="ECO:0000259" key="5">
    <source>
        <dbReference type="Pfam" id="PF00460"/>
    </source>
</evidence>
<dbReference type="OrthoDB" id="9804559at2"/>
<evidence type="ECO:0000313" key="9">
    <source>
        <dbReference type="Proteomes" id="UP000187408"/>
    </source>
</evidence>
<keyword evidence="3 4" id="KW-0975">Bacterial flagellum</keyword>
<evidence type="ECO:0000256" key="1">
    <source>
        <dbReference type="ARBA" id="ARBA00004117"/>
    </source>
</evidence>
<keyword evidence="8" id="KW-0282">Flagellum</keyword>
<dbReference type="PROSITE" id="PS00588">
    <property type="entry name" value="FLAGELLA_BB_ROD"/>
    <property type="match status" value="1"/>
</dbReference>
<organism evidence="8 9">
    <name type="scientific">Desulfurobacterium indicum</name>
    <dbReference type="NCBI Taxonomy" id="1914305"/>
    <lineage>
        <taxon>Bacteria</taxon>
        <taxon>Pseudomonadati</taxon>
        <taxon>Aquificota</taxon>
        <taxon>Aquificia</taxon>
        <taxon>Desulfurobacteriales</taxon>
        <taxon>Desulfurobacteriaceae</taxon>
        <taxon>Desulfurobacterium</taxon>
    </lineage>
</organism>
<dbReference type="EMBL" id="MOEN01000027">
    <property type="protein sequence ID" value="OMH40131.1"/>
    <property type="molecule type" value="Genomic_DNA"/>
</dbReference>
<comment type="subcellular location">
    <subcellularLocation>
        <location evidence="1 4">Bacterial flagellum basal body</location>
    </subcellularLocation>
</comment>
<evidence type="ECO:0000259" key="7">
    <source>
        <dbReference type="Pfam" id="PF22692"/>
    </source>
</evidence>
<feature type="domain" description="Flagellar hook protein FlgE/F/G-like D1" evidence="7">
    <location>
        <begin position="87"/>
        <end position="150"/>
    </location>
</feature>
<reference evidence="8 9" key="1">
    <citation type="submission" date="2016-10" db="EMBL/GenBank/DDBJ databases">
        <title>Genome sequence of a sulfur-reducing bacterium Desulfurobacterium indicum K6013.</title>
        <authorList>
            <person name="Cao J."/>
            <person name="Shao Z."/>
            <person name="Alain K."/>
            <person name="Jebbar M."/>
        </authorList>
    </citation>
    <scope>NUCLEOTIDE SEQUENCE [LARGE SCALE GENOMIC DNA]</scope>
    <source>
        <strain evidence="8 9">K6013</strain>
    </source>
</reference>
<dbReference type="PANTHER" id="PTHR30435">
    <property type="entry name" value="FLAGELLAR PROTEIN"/>
    <property type="match status" value="1"/>
</dbReference>
<dbReference type="GO" id="GO:0071978">
    <property type="term" value="P:bacterial-type flagellum-dependent swarming motility"/>
    <property type="evidence" value="ECO:0007669"/>
    <property type="project" value="TreeGrafter"/>
</dbReference>
<sequence length="238" mass="26202">MSVDLQSIYMLASGGKRAMEQLDVTSNNIANVDTPGFKKIFEEEMYQNVSVNKGEAGKLLTFPRFRETVPILSQGSLQKTDSPFDFAISGSGFFTVLTKAGILLTRNGHFHLDRNGFLVDANGNKVLDNTGKPILLDGTMPFNVTEDGKVLQGGVQVAVLGLEDYDSVKPIGEGYYKGSGNRKKVNCRILTGYLESSNVDPIEEMVNLIEVQRRFDIYGNLIRGLDRLNIKSVEIGKV</sequence>
<dbReference type="InterPro" id="IPR020013">
    <property type="entry name" value="Flagellar_FlgE/F/G"/>
</dbReference>
<dbReference type="Pfam" id="PF00460">
    <property type="entry name" value="Flg_bb_rod"/>
    <property type="match status" value="1"/>
</dbReference>
<dbReference type="SUPFAM" id="SSF117143">
    <property type="entry name" value="Flagellar hook protein flgE"/>
    <property type="match status" value="1"/>
</dbReference>